<protein>
    <recommendedName>
        <fullName evidence="4">Glycosyl hydrolase</fullName>
    </recommendedName>
</protein>
<dbReference type="SUPFAM" id="SSF110296">
    <property type="entry name" value="Oligoxyloglucan reducing end-specific cellobiohydrolase"/>
    <property type="match status" value="1"/>
</dbReference>
<reference evidence="2 3" key="1">
    <citation type="journal article" date="2019" name="Int. J. Syst. Evol. Microbiol.">
        <title>The Global Catalogue of Microorganisms (GCM) 10K type strain sequencing project: providing services to taxonomists for standard genome sequencing and annotation.</title>
        <authorList>
            <consortium name="The Broad Institute Genomics Platform"/>
            <consortium name="The Broad Institute Genome Sequencing Center for Infectious Disease"/>
            <person name="Wu L."/>
            <person name="Ma J."/>
        </authorList>
    </citation>
    <scope>NUCLEOTIDE SEQUENCE [LARGE SCALE GENOMIC DNA]</scope>
    <source>
        <strain evidence="2 3">YIM 94188</strain>
    </source>
</reference>
<evidence type="ECO:0000313" key="2">
    <source>
        <dbReference type="EMBL" id="MFC6826753.1"/>
    </source>
</evidence>
<proteinExistence type="predicted"/>
<dbReference type="Proteomes" id="UP001596408">
    <property type="component" value="Unassembled WGS sequence"/>
</dbReference>
<dbReference type="InterPro" id="IPR052025">
    <property type="entry name" value="Xyloglucanase_GH74"/>
</dbReference>
<dbReference type="PANTHER" id="PTHR43739:SF5">
    <property type="entry name" value="EXO-ALPHA-SIALIDASE"/>
    <property type="match status" value="1"/>
</dbReference>
<dbReference type="RefSeq" id="WP_379698794.1">
    <property type="nucleotide sequence ID" value="NZ_JBHSXH010000015.1"/>
</dbReference>
<accession>A0ABD5U5E2</accession>
<name>A0ABD5U5E2_9EURY</name>
<gene>
    <name evidence="2" type="ORF">ACFQEV_17390</name>
</gene>
<dbReference type="AlphaFoldDB" id="A0ABD5U5E2"/>
<dbReference type="PANTHER" id="PTHR43739">
    <property type="entry name" value="XYLOGLUCANASE (EUROFUNG)"/>
    <property type="match status" value="1"/>
</dbReference>
<feature type="compositionally biased region" description="Basic and acidic residues" evidence="1">
    <location>
        <begin position="174"/>
        <end position="186"/>
    </location>
</feature>
<feature type="region of interest" description="Disordered" evidence="1">
    <location>
        <begin position="171"/>
        <end position="198"/>
    </location>
</feature>
<sequence>MTTCYAALRNALLVIPEVDERRSSADRTPSGDGASDTTTHLDGHDLEALDARDGTVCCGTFDDGLYRSEDGGETWTRASGLPDSVTSVAAGGRPGEWWAGTEPSAVYRSDDDGRTWERRPGLTDLPSASSWSFPPRPHTHHVRWIEPDPSDPDYLYVSIEAGALVRTRNGGETWEDRVPSARRDNHSLTTHPDAPGRAWAAAGDGYAETADRGEVWDRPQEGLDHRYCWSVAVDFRESQSDSRAHQNSESSGDAADPSLVLLSSARSARVAHNTDRAESYLYRRRGDDPWERLDDRGIPTGEGVLRAVLARGDEAGTFYALHNRGLYRTTDGGDSWARLDVRWADAFERQTPRGLVLGE</sequence>
<dbReference type="Gene3D" id="2.130.10.10">
    <property type="entry name" value="YVTN repeat-like/Quinoprotein amine dehydrogenase"/>
    <property type="match status" value="2"/>
</dbReference>
<evidence type="ECO:0000256" key="1">
    <source>
        <dbReference type="SAM" id="MobiDB-lite"/>
    </source>
</evidence>
<dbReference type="EMBL" id="JBHSXH010000015">
    <property type="protein sequence ID" value="MFC6826753.1"/>
    <property type="molecule type" value="Genomic_DNA"/>
</dbReference>
<dbReference type="CDD" id="cd15482">
    <property type="entry name" value="Sialidase_non-viral"/>
    <property type="match status" value="1"/>
</dbReference>
<evidence type="ECO:0008006" key="4">
    <source>
        <dbReference type="Google" id="ProtNLM"/>
    </source>
</evidence>
<feature type="region of interest" description="Disordered" evidence="1">
    <location>
        <begin position="20"/>
        <end position="42"/>
    </location>
</feature>
<comment type="caution">
    <text evidence="2">The sequence shown here is derived from an EMBL/GenBank/DDBJ whole genome shotgun (WGS) entry which is preliminary data.</text>
</comment>
<evidence type="ECO:0000313" key="3">
    <source>
        <dbReference type="Proteomes" id="UP001596408"/>
    </source>
</evidence>
<keyword evidence="3" id="KW-1185">Reference proteome</keyword>
<dbReference type="InterPro" id="IPR015943">
    <property type="entry name" value="WD40/YVTN_repeat-like_dom_sf"/>
</dbReference>
<organism evidence="2 3">
    <name type="scientific">Halopelagius fulvigenes</name>
    <dbReference type="NCBI Taxonomy" id="1198324"/>
    <lineage>
        <taxon>Archaea</taxon>
        <taxon>Methanobacteriati</taxon>
        <taxon>Methanobacteriota</taxon>
        <taxon>Stenosarchaea group</taxon>
        <taxon>Halobacteria</taxon>
        <taxon>Halobacteriales</taxon>
        <taxon>Haloferacaceae</taxon>
    </lineage>
</organism>